<dbReference type="GO" id="GO:0005344">
    <property type="term" value="F:oxygen carrier activity"/>
    <property type="evidence" value="ECO:0007669"/>
    <property type="project" value="UniProtKB-KW"/>
</dbReference>
<evidence type="ECO:0000256" key="3">
    <source>
        <dbReference type="ARBA" id="ARBA00022723"/>
    </source>
</evidence>
<dbReference type="GO" id="GO:0071949">
    <property type="term" value="F:FAD binding"/>
    <property type="evidence" value="ECO:0007669"/>
    <property type="project" value="TreeGrafter"/>
</dbReference>
<evidence type="ECO:0000256" key="1">
    <source>
        <dbReference type="ARBA" id="ARBA00022617"/>
    </source>
</evidence>
<keyword evidence="8" id="KW-1185">Reference proteome</keyword>
<dbReference type="PANTHER" id="PTHR43396:SF3">
    <property type="entry name" value="FLAVOHEMOPROTEIN"/>
    <property type="match status" value="1"/>
</dbReference>
<name>A0A2W1JHN3_9CYAN</name>
<dbReference type="InterPro" id="IPR009050">
    <property type="entry name" value="Globin-like_sf"/>
</dbReference>
<dbReference type="PANTHER" id="PTHR43396">
    <property type="entry name" value="FLAVOHEMOPROTEIN"/>
    <property type="match status" value="1"/>
</dbReference>
<dbReference type="GO" id="GO:0020037">
    <property type="term" value="F:heme binding"/>
    <property type="evidence" value="ECO:0007669"/>
    <property type="project" value="InterPro"/>
</dbReference>
<dbReference type="Pfam" id="PF00042">
    <property type="entry name" value="Globin"/>
    <property type="match status" value="1"/>
</dbReference>
<protein>
    <submittedName>
        <fullName evidence="7">Bacterial hemoglobin</fullName>
    </submittedName>
</protein>
<comment type="caution">
    <text evidence="7">The sequence shown here is derived from an EMBL/GenBank/DDBJ whole genome shotgun (WGS) entry which is preliminary data.</text>
</comment>
<evidence type="ECO:0000256" key="5">
    <source>
        <dbReference type="RuleBase" id="RU000356"/>
    </source>
</evidence>
<evidence type="ECO:0000313" key="7">
    <source>
        <dbReference type="EMBL" id="PZD73073.1"/>
    </source>
</evidence>
<comment type="similarity">
    <text evidence="5">Belongs to the globin family.</text>
</comment>
<dbReference type="PROSITE" id="PS01033">
    <property type="entry name" value="GLOBIN"/>
    <property type="match status" value="1"/>
</dbReference>
<keyword evidence="5" id="KW-0813">Transport</keyword>
<dbReference type="CDD" id="cd12131">
    <property type="entry name" value="HGbI-like"/>
    <property type="match status" value="1"/>
</dbReference>
<dbReference type="GO" id="GO:0019825">
    <property type="term" value="F:oxygen binding"/>
    <property type="evidence" value="ECO:0007669"/>
    <property type="project" value="InterPro"/>
</dbReference>
<sequence length="191" mass="21573">MLLACVPLSLRTYRNSPMNIELLERSFEQIRPQAIAFSNHFYETLFRHNPGIKPLFANISQQAQGKKLIFSLAAIIENLRSPEVLEPALKSLGARHFEVGTLEEHYPLVGQALFETFAAYLGSDWTPATMDAWQEAYEAIATIMLEGAQNPQAHLEPELTFYDWVDLYGEGSPKVKDAIFSLTNFQYGKTS</sequence>
<reference evidence="7 8" key="1">
    <citation type="journal article" date="2018" name="Sci. Rep.">
        <title>A novel species of the marine cyanobacterium Acaryochloris with a unique pigment content and lifestyle.</title>
        <authorList>
            <person name="Partensky F."/>
            <person name="Six C."/>
            <person name="Ratin M."/>
            <person name="Garczarek L."/>
            <person name="Vaulot D."/>
            <person name="Probert I."/>
            <person name="Calteau A."/>
            <person name="Gourvil P."/>
            <person name="Marie D."/>
            <person name="Grebert T."/>
            <person name="Bouchier C."/>
            <person name="Le Panse S."/>
            <person name="Gachenot M."/>
            <person name="Rodriguez F."/>
            <person name="Garrido J.L."/>
        </authorList>
    </citation>
    <scope>NUCLEOTIDE SEQUENCE [LARGE SCALE GENOMIC DNA]</scope>
    <source>
        <strain evidence="7 8">RCC1774</strain>
    </source>
</reference>
<dbReference type="GO" id="GO:0071500">
    <property type="term" value="P:cellular response to nitrosative stress"/>
    <property type="evidence" value="ECO:0007669"/>
    <property type="project" value="TreeGrafter"/>
</dbReference>
<evidence type="ECO:0000256" key="2">
    <source>
        <dbReference type="ARBA" id="ARBA00022621"/>
    </source>
</evidence>
<organism evidence="7 8">
    <name type="scientific">Acaryochloris thomasi RCC1774</name>
    <dbReference type="NCBI Taxonomy" id="1764569"/>
    <lineage>
        <taxon>Bacteria</taxon>
        <taxon>Bacillati</taxon>
        <taxon>Cyanobacteriota</taxon>
        <taxon>Cyanophyceae</taxon>
        <taxon>Acaryochloridales</taxon>
        <taxon>Acaryochloridaceae</taxon>
        <taxon>Acaryochloris</taxon>
        <taxon>Acaryochloris thomasi</taxon>
    </lineage>
</organism>
<evidence type="ECO:0000256" key="4">
    <source>
        <dbReference type="ARBA" id="ARBA00023004"/>
    </source>
</evidence>
<dbReference type="Proteomes" id="UP000248857">
    <property type="component" value="Unassembled WGS sequence"/>
</dbReference>
<dbReference type="GO" id="GO:0046210">
    <property type="term" value="P:nitric oxide catabolic process"/>
    <property type="evidence" value="ECO:0007669"/>
    <property type="project" value="TreeGrafter"/>
</dbReference>
<keyword evidence="1 5" id="KW-0349">Heme</keyword>
<evidence type="ECO:0000259" key="6">
    <source>
        <dbReference type="PROSITE" id="PS01033"/>
    </source>
</evidence>
<feature type="domain" description="Globin" evidence="6">
    <location>
        <begin position="14"/>
        <end position="149"/>
    </location>
</feature>
<dbReference type="InterPro" id="IPR012292">
    <property type="entry name" value="Globin/Proto"/>
</dbReference>
<keyword evidence="2 5" id="KW-0561">Oxygen transport</keyword>
<dbReference type="EMBL" id="PQWO01000007">
    <property type="protein sequence ID" value="PZD73073.1"/>
    <property type="molecule type" value="Genomic_DNA"/>
</dbReference>
<gene>
    <name evidence="7" type="primary">vhb_2</name>
    <name evidence="7" type="ORF">C1752_02873</name>
</gene>
<dbReference type="GO" id="GO:0008941">
    <property type="term" value="F:nitric oxide dioxygenase NAD(P)H activity"/>
    <property type="evidence" value="ECO:0007669"/>
    <property type="project" value="TreeGrafter"/>
</dbReference>
<proteinExistence type="inferred from homology"/>
<dbReference type="InterPro" id="IPR000971">
    <property type="entry name" value="Globin"/>
</dbReference>
<keyword evidence="3" id="KW-0479">Metal-binding</keyword>
<dbReference type="GO" id="GO:0046872">
    <property type="term" value="F:metal ion binding"/>
    <property type="evidence" value="ECO:0007669"/>
    <property type="project" value="UniProtKB-KW"/>
</dbReference>
<dbReference type="AlphaFoldDB" id="A0A2W1JHN3"/>
<dbReference type="SUPFAM" id="SSF46458">
    <property type="entry name" value="Globin-like"/>
    <property type="match status" value="1"/>
</dbReference>
<evidence type="ECO:0000313" key="8">
    <source>
        <dbReference type="Proteomes" id="UP000248857"/>
    </source>
</evidence>
<accession>A0A2W1JHN3</accession>
<keyword evidence="4" id="KW-0408">Iron</keyword>
<dbReference type="Gene3D" id="1.10.490.10">
    <property type="entry name" value="Globins"/>
    <property type="match status" value="1"/>
</dbReference>